<name>A0ACB8E3U0_DERSI</name>
<evidence type="ECO:0000313" key="1">
    <source>
        <dbReference type="EMBL" id="KAH7981484.1"/>
    </source>
</evidence>
<protein>
    <submittedName>
        <fullName evidence="1">Uncharacterized protein</fullName>
    </submittedName>
</protein>
<gene>
    <name evidence="1" type="ORF">HPB49_024670</name>
</gene>
<proteinExistence type="predicted"/>
<keyword evidence="2" id="KW-1185">Reference proteome</keyword>
<sequence length="225" mass="23723">MGDSAASGGVSGPPMDSGWIDDTKLWPMVQRSFVYDYMVKAIDQDGKPAQNYRGFAEGINLFGSGNVGKALCQSKDGICSIKLCSKLQCWTQCFTFSAPTASSADEIIDAIEETVEPGGLETLQHQGGAKFIAAVASAAAAVKLSSRGSFVLNGASIPVAQVGPRVLYISAFRVPPYAGDATLAATLSTYGKVLAIQESQFKGRPTVGTGVRVIRMEMEKPVPNF</sequence>
<accession>A0ACB8E3U0</accession>
<evidence type="ECO:0000313" key="2">
    <source>
        <dbReference type="Proteomes" id="UP000821865"/>
    </source>
</evidence>
<reference evidence="1" key="1">
    <citation type="submission" date="2020-05" db="EMBL/GenBank/DDBJ databases">
        <title>Large-scale comparative analyses of tick genomes elucidate their genetic diversity and vector capacities.</title>
        <authorList>
            <person name="Jia N."/>
            <person name="Wang J."/>
            <person name="Shi W."/>
            <person name="Du L."/>
            <person name="Sun Y."/>
            <person name="Zhan W."/>
            <person name="Jiang J."/>
            <person name="Wang Q."/>
            <person name="Zhang B."/>
            <person name="Ji P."/>
            <person name="Sakyi L.B."/>
            <person name="Cui X."/>
            <person name="Yuan T."/>
            <person name="Jiang B."/>
            <person name="Yang W."/>
            <person name="Lam T.T.-Y."/>
            <person name="Chang Q."/>
            <person name="Ding S."/>
            <person name="Wang X."/>
            <person name="Zhu J."/>
            <person name="Ruan X."/>
            <person name="Zhao L."/>
            <person name="Wei J."/>
            <person name="Que T."/>
            <person name="Du C."/>
            <person name="Cheng J."/>
            <person name="Dai P."/>
            <person name="Han X."/>
            <person name="Huang E."/>
            <person name="Gao Y."/>
            <person name="Liu J."/>
            <person name="Shao H."/>
            <person name="Ye R."/>
            <person name="Li L."/>
            <person name="Wei W."/>
            <person name="Wang X."/>
            <person name="Wang C."/>
            <person name="Yang T."/>
            <person name="Huo Q."/>
            <person name="Li W."/>
            <person name="Guo W."/>
            <person name="Chen H."/>
            <person name="Zhou L."/>
            <person name="Ni X."/>
            <person name="Tian J."/>
            <person name="Zhou Y."/>
            <person name="Sheng Y."/>
            <person name="Liu T."/>
            <person name="Pan Y."/>
            <person name="Xia L."/>
            <person name="Li J."/>
            <person name="Zhao F."/>
            <person name="Cao W."/>
        </authorList>
    </citation>
    <scope>NUCLEOTIDE SEQUENCE</scope>
    <source>
        <strain evidence="1">Dsil-2018</strain>
    </source>
</reference>
<organism evidence="1 2">
    <name type="scientific">Dermacentor silvarum</name>
    <name type="common">Tick</name>
    <dbReference type="NCBI Taxonomy" id="543639"/>
    <lineage>
        <taxon>Eukaryota</taxon>
        <taxon>Metazoa</taxon>
        <taxon>Ecdysozoa</taxon>
        <taxon>Arthropoda</taxon>
        <taxon>Chelicerata</taxon>
        <taxon>Arachnida</taxon>
        <taxon>Acari</taxon>
        <taxon>Parasitiformes</taxon>
        <taxon>Ixodida</taxon>
        <taxon>Ixodoidea</taxon>
        <taxon>Ixodidae</taxon>
        <taxon>Rhipicephalinae</taxon>
        <taxon>Dermacentor</taxon>
    </lineage>
</organism>
<dbReference type="Proteomes" id="UP000821865">
    <property type="component" value="Chromosome 1"/>
</dbReference>
<comment type="caution">
    <text evidence="1">The sequence shown here is derived from an EMBL/GenBank/DDBJ whole genome shotgun (WGS) entry which is preliminary data.</text>
</comment>
<dbReference type="EMBL" id="CM023470">
    <property type="protein sequence ID" value="KAH7981484.1"/>
    <property type="molecule type" value="Genomic_DNA"/>
</dbReference>